<gene>
    <name evidence="3" type="ORF">CEN91_260</name>
</gene>
<keyword evidence="2" id="KW-0812">Transmembrane</keyword>
<comment type="caution">
    <text evidence="3">The sequence shown here is derived from an EMBL/GenBank/DDBJ whole genome shotgun (WGS) entry which is preliminary data.</text>
</comment>
<feature type="region of interest" description="Disordered" evidence="1">
    <location>
        <begin position="569"/>
        <end position="589"/>
    </location>
</feature>
<dbReference type="AlphaFoldDB" id="A0A554LKA3"/>
<keyword evidence="2" id="KW-1133">Transmembrane helix</keyword>
<evidence type="ECO:0000256" key="2">
    <source>
        <dbReference type="SAM" id="Phobius"/>
    </source>
</evidence>
<protein>
    <submittedName>
        <fullName evidence="3">Uncharacterized protein</fullName>
    </submittedName>
</protein>
<proteinExistence type="predicted"/>
<organism evidence="3 4">
    <name type="scientific">Candidatus Berkelbacteria bacterium Licking1014_85</name>
    <dbReference type="NCBI Taxonomy" id="2017148"/>
    <lineage>
        <taxon>Bacteria</taxon>
        <taxon>Candidatus Berkelbacteria</taxon>
    </lineage>
</organism>
<feature type="transmembrane region" description="Helical" evidence="2">
    <location>
        <begin position="12"/>
        <end position="34"/>
    </location>
</feature>
<evidence type="ECO:0000313" key="3">
    <source>
        <dbReference type="EMBL" id="TSC93306.1"/>
    </source>
</evidence>
<name>A0A554LKA3_9BACT</name>
<keyword evidence="2" id="KW-0472">Membrane</keyword>
<accession>A0A554LKA3</accession>
<dbReference type="EMBL" id="VMGI01000030">
    <property type="protein sequence ID" value="TSC93306.1"/>
    <property type="molecule type" value="Genomic_DNA"/>
</dbReference>
<sequence>MTSGGEDLKKQNYFKFIILCSGFFIITGIFAYAINQNISKADPTAPSITWSDTNNINNYSENKNQSLKDNSLYSGIKNEIQNDTSYRIKRIDGTIQYPKVVFKVTFLCNSPGIPDKLSIEIKNKNGNAIASDKIEKPTKTIGNDFLFSWNTASSPDGSYSVVVKYNCRDGKIENGNINIKLGTIYFEDRVIKISNPDISNSGVGGYGIGRIDGGDTISDYTTQDDEPGGSGSSPVSTVSQYNVTIDAPDYILNQNKVQINVAGNVSDALRADLLISDVGSDNMHLKCSVGLGLNGDAIYSECTGNINNFSYDWDTSRAKTNFGMHHIIVLYWGNSPTGNYATIQKSYFDAAADKKTSVIVGMYNETERREKYGFKADADKMIYVGEQTAELTSVVFSRSNDGKLRVEATGSGDFDSLIMYYYPSDTKISKNFVISLDAQKKNSDVKIPRDALSIQKWVDQIPKEYPSPTTTLTFLNEGDIPDSIIMNIYKYIKIDRVVAFEPTGAAPTVQAAKGGKANSKGIQATAKTAGTGGTDSGSGTLNPNEIAEQFGWGTMITKLKGLSKWSNKEPLLMETKRKQKTPKKQLHIR</sequence>
<feature type="compositionally biased region" description="Basic residues" evidence="1">
    <location>
        <begin position="577"/>
        <end position="589"/>
    </location>
</feature>
<dbReference type="Proteomes" id="UP000315589">
    <property type="component" value="Unassembled WGS sequence"/>
</dbReference>
<evidence type="ECO:0000313" key="4">
    <source>
        <dbReference type="Proteomes" id="UP000315589"/>
    </source>
</evidence>
<reference evidence="3 4" key="1">
    <citation type="submission" date="2017-07" db="EMBL/GenBank/DDBJ databases">
        <title>Mechanisms for carbon and nitrogen cycling indicate functional differentiation within the Candidate Phyla Radiation.</title>
        <authorList>
            <person name="Danczak R.E."/>
            <person name="Johnston M.D."/>
            <person name="Kenah C."/>
            <person name="Slattery M."/>
            <person name="Wrighton K.C."/>
            <person name="Wilkins M.J."/>
        </authorList>
    </citation>
    <scope>NUCLEOTIDE SEQUENCE [LARGE SCALE GENOMIC DNA]</scope>
    <source>
        <strain evidence="3">Licking1014_85</strain>
    </source>
</reference>
<evidence type="ECO:0000256" key="1">
    <source>
        <dbReference type="SAM" id="MobiDB-lite"/>
    </source>
</evidence>
<feature type="region of interest" description="Disordered" evidence="1">
    <location>
        <begin position="216"/>
        <end position="236"/>
    </location>
</feature>